<dbReference type="RefSeq" id="WP_146371282.1">
    <property type="nucleotide sequence ID" value="NZ_SJPP01000001.1"/>
</dbReference>
<dbReference type="Proteomes" id="UP000320735">
    <property type="component" value="Unassembled WGS sequence"/>
</dbReference>
<gene>
    <name evidence="4" type="ORF">CA54_28830</name>
</gene>
<organism evidence="4 5">
    <name type="scientific">Symmachiella macrocystis</name>
    <dbReference type="NCBI Taxonomy" id="2527985"/>
    <lineage>
        <taxon>Bacteria</taxon>
        <taxon>Pseudomonadati</taxon>
        <taxon>Planctomycetota</taxon>
        <taxon>Planctomycetia</taxon>
        <taxon>Planctomycetales</taxon>
        <taxon>Planctomycetaceae</taxon>
        <taxon>Symmachiella</taxon>
    </lineage>
</organism>
<dbReference type="InterPro" id="IPR051257">
    <property type="entry name" value="Diverse_CBS-Domain"/>
</dbReference>
<sequence>MICPDCHCDNIVGADVCEGCGASLTHREEITNALERGIIAHSVDVLCAKRPVCVSAATSVREAIDLMLKHQTGAVLVESDGEVAGIFTERDVLNDVSQDISQMSEGLEHHMTASPETITKNDSIAYAMHAMDVGGYRHLPVVDSNGMPTGIVSARDIMRFLCVRYANSRDDE</sequence>
<dbReference type="EMBL" id="SJPP01000001">
    <property type="protein sequence ID" value="TWU14041.1"/>
    <property type="molecule type" value="Genomic_DNA"/>
</dbReference>
<dbReference type="SUPFAM" id="SSF54631">
    <property type="entry name" value="CBS-domain pair"/>
    <property type="match status" value="1"/>
</dbReference>
<keyword evidence="5" id="KW-1185">Reference proteome</keyword>
<dbReference type="PANTHER" id="PTHR43080">
    <property type="entry name" value="CBS DOMAIN-CONTAINING PROTEIN CBSX3, MITOCHONDRIAL"/>
    <property type="match status" value="1"/>
</dbReference>
<evidence type="ECO:0000259" key="3">
    <source>
        <dbReference type="PROSITE" id="PS51371"/>
    </source>
</evidence>
<dbReference type="PANTHER" id="PTHR43080:SF2">
    <property type="entry name" value="CBS DOMAIN-CONTAINING PROTEIN"/>
    <property type="match status" value="1"/>
</dbReference>
<evidence type="ECO:0000313" key="5">
    <source>
        <dbReference type="Proteomes" id="UP000320735"/>
    </source>
</evidence>
<dbReference type="SMART" id="SM00116">
    <property type="entry name" value="CBS"/>
    <property type="match status" value="2"/>
</dbReference>
<dbReference type="OrthoDB" id="5295985at2"/>
<comment type="caution">
    <text evidence="4">The sequence shown here is derived from an EMBL/GenBank/DDBJ whole genome shotgun (WGS) entry which is preliminary data.</text>
</comment>
<evidence type="ECO:0000256" key="2">
    <source>
        <dbReference type="PROSITE-ProRule" id="PRU00703"/>
    </source>
</evidence>
<dbReference type="AlphaFoldDB" id="A0A5C6BRK1"/>
<proteinExistence type="predicted"/>
<feature type="domain" description="CBS" evidence="3">
    <location>
        <begin position="47"/>
        <end position="103"/>
    </location>
</feature>
<dbReference type="Pfam" id="PF00571">
    <property type="entry name" value="CBS"/>
    <property type="match status" value="2"/>
</dbReference>
<reference evidence="4 5" key="1">
    <citation type="submission" date="2019-02" db="EMBL/GenBank/DDBJ databases">
        <title>Deep-cultivation of Planctomycetes and their phenomic and genomic characterization uncovers novel biology.</title>
        <authorList>
            <person name="Wiegand S."/>
            <person name="Jogler M."/>
            <person name="Boedeker C."/>
            <person name="Pinto D."/>
            <person name="Vollmers J."/>
            <person name="Rivas-Marin E."/>
            <person name="Kohn T."/>
            <person name="Peeters S.H."/>
            <person name="Heuer A."/>
            <person name="Rast P."/>
            <person name="Oberbeckmann S."/>
            <person name="Bunk B."/>
            <person name="Jeske O."/>
            <person name="Meyerdierks A."/>
            <person name="Storesund J.E."/>
            <person name="Kallscheuer N."/>
            <person name="Luecker S."/>
            <person name="Lage O.M."/>
            <person name="Pohl T."/>
            <person name="Merkel B.J."/>
            <person name="Hornburger P."/>
            <person name="Mueller R.-W."/>
            <person name="Bruemmer F."/>
            <person name="Labrenz M."/>
            <person name="Spormann A.M."/>
            <person name="Op Den Camp H."/>
            <person name="Overmann J."/>
            <person name="Amann R."/>
            <person name="Jetten M.S.M."/>
            <person name="Mascher T."/>
            <person name="Medema M.H."/>
            <person name="Devos D.P."/>
            <person name="Kaster A.-K."/>
            <person name="Ovreas L."/>
            <person name="Rohde M."/>
            <person name="Galperin M.Y."/>
            <person name="Jogler C."/>
        </authorList>
    </citation>
    <scope>NUCLEOTIDE SEQUENCE [LARGE SCALE GENOMIC DNA]</scope>
    <source>
        <strain evidence="4 5">CA54</strain>
    </source>
</reference>
<protein>
    <submittedName>
        <fullName evidence="4">Inosine 5'-monophosphate dehydrogenase</fullName>
    </submittedName>
</protein>
<dbReference type="Gene3D" id="3.10.580.10">
    <property type="entry name" value="CBS-domain"/>
    <property type="match status" value="1"/>
</dbReference>
<evidence type="ECO:0000313" key="4">
    <source>
        <dbReference type="EMBL" id="TWU14041.1"/>
    </source>
</evidence>
<dbReference type="InterPro" id="IPR046342">
    <property type="entry name" value="CBS_dom_sf"/>
</dbReference>
<accession>A0A5C6BRK1</accession>
<dbReference type="PROSITE" id="PS51371">
    <property type="entry name" value="CBS"/>
    <property type="match status" value="2"/>
</dbReference>
<dbReference type="InterPro" id="IPR000644">
    <property type="entry name" value="CBS_dom"/>
</dbReference>
<name>A0A5C6BRK1_9PLAN</name>
<evidence type="ECO:0000256" key="1">
    <source>
        <dbReference type="ARBA" id="ARBA00023122"/>
    </source>
</evidence>
<keyword evidence="1 2" id="KW-0129">CBS domain</keyword>
<feature type="domain" description="CBS" evidence="3">
    <location>
        <begin position="111"/>
        <end position="172"/>
    </location>
</feature>